<dbReference type="PATRIC" id="fig|187330.3.peg.5"/>
<name>A0A0N0M1L7_9GAMM</name>
<dbReference type="EMBL" id="LHPH01000001">
    <property type="protein sequence ID" value="KPH65371.1"/>
    <property type="molecule type" value="Genomic_DNA"/>
</dbReference>
<dbReference type="RefSeq" id="WP_054452175.1">
    <property type="nucleotide sequence ID" value="NZ_LHPH01000001.1"/>
</dbReference>
<keyword evidence="2" id="KW-1185">Reference proteome</keyword>
<organism evidence="1 2">
    <name type="scientific">Pseudoalteromonas porphyrae</name>
    <dbReference type="NCBI Taxonomy" id="187330"/>
    <lineage>
        <taxon>Bacteria</taxon>
        <taxon>Pseudomonadati</taxon>
        <taxon>Pseudomonadota</taxon>
        <taxon>Gammaproteobacteria</taxon>
        <taxon>Alteromonadales</taxon>
        <taxon>Pseudoalteromonadaceae</taxon>
        <taxon>Pseudoalteromonas</taxon>
    </lineage>
</organism>
<comment type="caution">
    <text evidence="1">The sequence shown here is derived from an EMBL/GenBank/DDBJ whole genome shotgun (WGS) entry which is preliminary data.</text>
</comment>
<dbReference type="SUPFAM" id="SSF51569">
    <property type="entry name" value="Aldolase"/>
    <property type="match status" value="1"/>
</dbReference>
<sequence>MTVTWQGVCAAVTTQFYADDAINCATTVKMIDELNNEGVHGMIVMAKEQAADVSLYSQVMASPINLTKFKLD</sequence>
<reference evidence="1 2" key="1">
    <citation type="submission" date="2015-08" db="EMBL/GenBank/DDBJ databases">
        <title>Draft Genome Sequence of Pseudoalteromonas porphyrae UCD-SED14.</title>
        <authorList>
            <person name="Coil D.A."/>
            <person name="Jospin G."/>
            <person name="Lee R.D."/>
            <person name="Eisen J.A."/>
        </authorList>
    </citation>
    <scope>NUCLEOTIDE SEQUENCE [LARGE SCALE GENOMIC DNA]</scope>
    <source>
        <strain evidence="1 2">UCD-SED14</strain>
    </source>
</reference>
<evidence type="ECO:0000313" key="2">
    <source>
        <dbReference type="Proteomes" id="UP000037848"/>
    </source>
</evidence>
<dbReference type="AlphaFoldDB" id="A0A0N0M1L7"/>
<accession>A0A0N0M1L7</accession>
<dbReference type="OrthoDB" id="9782828at2"/>
<gene>
    <name evidence="1" type="ORF">ADS77_00025</name>
</gene>
<dbReference type="STRING" id="187330.AMS58_15310"/>
<evidence type="ECO:0000313" key="1">
    <source>
        <dbReference type="EMBL" id="KPH65371.1"/>
    </source>
</evidence>
<proteinExistence type="predicted"/>
<dbReference type="Proteomes" id="UP000037848">
    <property type="component" value="Unassembled WGS sequence"/>
</dbReference>
<protein>
    <submittedName>
        <fullName evidence="1">Uncharacterized protein</fullName>
    </submittedName>
</protein>